<keyword evidence="1" id="KW-0472">Membrane</keyword>
<dbReference type="Pfam" id="PF02517">
    <property type="entry name" value="Rce1-like"/>
    <property type="match status" value="1"/>
</dbReference>
<dbReference type="GO" id="GO:0006508">
    <property type="term" value="P:proteolysis"/>
    <property type="evidence" value="ECO:0007669"/>
    <property type="project" value="UniProtKB-KW"/>
</dbReference>
<dbReference type="PANTHER" id="PTHR36435:SF1">
    <property type="entry name" value="CAAX AMINO TERMINAL PROTEASE FAMILY PROTEIN"/>
    <property type="match status" value="1"/>
</dbReference>
<dbReference type="Proteomes" id="UP000515928">
    <property type="component" value="Chromosome"/>
</dbReference>
<feature type="transmembrane region" description="Helical" evidence="1">
    <location>
        <begin position="206"/>
        <end position="223"/>
    </location>
</feature>
<dbReference type="InterPro" id="IPR052710">
    <property type="entry name" value="CAAX_protease"/>
</dbReference>
<feature type="transmembrane region" description="Helical" evidence="1">
    <location>
        <begin position="230"/>
        <end position="249"/>
    </location>
</feature>
<dbReference type="AlphaFoldDB" id="A0A7G9RYL6"/>
<feature type="domain" description="CAAX prenyl protease 2/Lysostaphin resistance protein A-like" evidence="2">
    <location>
        <begin position="143"/>
        <end position="242"/>
    </location>
</feature>
<organism evidence="3 4">
    <name type="scientific">Erysipelothrix inopinata</name>
    <dbReference type="NCBI Taxonomy" id="225084"/>
    <lineage>
        <taxon>Bacteria</taxon>
        <taxon>Bacillati</taxon>
        <taxon>Bacillota</taxon>
        <taxon>Erysipelotrichia</taxon>
        <taxon>Erysipelotrichales</taxon>
        <taxon>Erysipelotrichaceae</taxon>
        <taxon>Erysipelothrix</taxon>
    </lineage>
</organism>
<evidence type="ECO:0000259" key="2">
    <source>
        <dbReference type="Pfam" id="PF02517"/>
    </source>
</evidence>
<dbReference type="GO" id="GO:0080120">
    <property type="term" value="P:CAAX-box protein maturation"/>
    <property type="evidence" value="ECO:0007669"/>
    <property type="project" value="UniProtKB-ARBA"/>
</dbReference>
<reference evidence="3 4" key="1">
    <citation type="submission" date="2020-08" db="EMBL/GenBank/DDBJ databases">
        <title>Genome sequence of Erysipelothrix inopinata DSM 15511T.</title>
        <authorList>
            <person name="Hyun D.-W."/>
            <person name="Bae J.-W."/>
        </authorList>
    </citation>
    <scope>NUCLEOTIDE SEQUENCE [LARGE SCALE GENOMIC DNA]</scope>
    <source>
        <strain evidence="3 4">DSM 15511</strain>
    </source>
</reference>
<feature type="transmembrane region" description="Helical" evidence="1">
    <location>
        <begin position="176"/>
        <end position="194"/>
    </location>
</feature>
<feature type="transmembrane region" description="Helical" evidence="1">
    <location>
        <begin position="101"/>
        <end position="124"/>
    </location>
</feature>
<dbReference type="GO" id="GO:0004175">
    <property type="term" value="F:endopeptidase activity"/>
    <property type="evidence" value="ECO:0007669"/>
    <property type="project" value="UniProtKB-ARBA"/>
</dbReference>
<accession>A0A7G9RYL6</accession>
<sequence>MTPIRNHNLESKDNRFTLTQTLLLLVVYFVGYTVVMPMLGSAMSYFVYKTPIGQIHPNFLIMIYLVILVMALLVAGKSLGKSWKDFVSGSKSIDHDSPWITVLKCWGMLFLFNIISGLLMQILLGPDAQAGNQQLVVESLRQAPLINIFATVIFAPIVEELVFRGALYQSFRSEKSFWKAIAVSCLLFGAIHVLPQFANTHELTELLYLIPYSGMAFFMILAYEKTGSIFGAMGVHFLNNLVATVMILITM</sequence>
<keyword evidence="3" id="KW-0482">Metalloprotease</keyword>
<gene>
    <name evidence="3" type="ORF">H9L01_10045</name>
</gene>
<dbReference type="GO" id="GO:0008237">
    <property type="term" value="F:metallopeptidase activity"/>
    <property type="evidence" value="ECO:0007669"/>
    <property type="project" value="UniProtKB-KW"/>
</dbReference>
<feature type="transmembrane region" description="Helical" evidence="1">
    <location>
        <begin position="59"/>
        <end position="80"/>
    </location>
</feature>
<feature type="transmembrane region" description="Helical" evidence="1">
    <location>
        <begin position="21"/>
        <end position="47"/>
    </location>
</feature>
<keyword evidence="3" id="KW-0645">Protease</keyword>
<dbReference type="InterPro" id="IPR003675">
    <property type="entry name" value="Rce1/LyrA-like_dom"/>
</dbReference>
<dbReference type="EMBL" id="CP060715">
    <property type="protein sequence ID" value="QNN60691.1"/>
    <property type="molecule type" value="Genomic_DNA"/>
</dbReference>
<name>A0A7G9RYL6_9FIRM</name>
<keyword evidence="1" id="KW-1133">Transmembrane helix</keyword>
<keyword evidence="1" id="KW-0812">Transmembrane</keyword>
<proteinExistence type="predicted"/>
<protein>
    <submittedName>
        <fullName evidence="3">CPBP family intramembrane metalloprotease</fullName>
    </submittedName>
</protein>
<dbReference type="RefSeq" id="WP_187533814.1">
    <property type="nucleotide sequence ID" value="NZ_CBCSHU010000024.1"/>
</dbReference>
<dbReference type="PANTHER" id="PTHR36435">
    <property type="entry name" value="SLR1288 PROTEIN"/>
    <property type="match status" value="1"/>
</dbReference>
<feature type="transmembrane region" description="Helical" evidence="1">
    <location>
        <begin position="144"/>
        <end position="164"/>
    </location>
</feature>
<evidence type="ECO:0000313" key="3">
    <source>
        <dbReference type="EMBL" id="QNN60691.1"/>
    </source>
</evidence>
<dbReference type="KEGG" id="eio:H9L01_10045"/>
<keyword evidence="3" id="KW-0378">Hydrolase</keyword>
<evidence type="ECO:0000256" key="1">
    <source>
        <dbReference type="SAM" id="Phobius"/>
    </source>
</evidence>
<evidence type="ECO:0000313" key="4">
    <source>
        <dbReference type="Proteomes" id="UP000515928"/>
    </source>
</evidence>
<keyword evidence="4" id="KW-1185">Reference proteome</keyword>